<proteinExistence type="predicted"/>
<protein>
    <submittedName>
        <fullName evidence="3">Hypothetical_protein</fullName>
    </submittedName>
</protein>
<reference evidence="1" key="1">
    <citation type="submission" date="2023-06" db="EMBL/GenBank/DDBJ databases">
        <authorList>
            <person name="Kurt Z."/>
        </authorList>
    </citation>
    <scope>NUCLEOTIDE SEQUENCE</scope>
</reference>
<evidence type="ECO:0000313" key="3">
    <source>
        <dbReference type="EMBL" id="CAL6024266.1"/>
    </source>
</evidence>
<evidence type="ECO:0000313" key="1">
    <source>
        <dbReference type="EMBL" id="CAI9964902.1"/>
    </source>
</evidence>
<dbReference type="EMBL" id="CATOUU010000983">
    <property type="protein sequence ID" value="CAI9964904.1"/>
    <property type="molecule type" value="Genomic_DNA"/>
</dbReference>
<keyword evidence="5" id="KW-1185">Reference proteome</keyword>
<accession>A0AA86UU40</accession>
<evidence type="ECO:0000313" key="5">
    <source>
        <dbReference type="Proteomes" id="UP001642409"/>
    </source>
</evidence>
<reference evidence="3 5" key="2">
    <citation type="submission" date="2024-07" db="EMBL/GenBank/DDBJ databases">
        <authorList>
            <person name="Akdeniz Z."/>
        </authorList>
    </citation>
    <scope>NUCLEOTIDE SEQUENCE [LARGE SCALE GENOMIC DNA]</scope>
</reference>
<comment type="caution">
    <text evidence="1">The sequence shown here is derived from an EMBL/GenBank/DDBJ whole genome shotgun (WGS) entry which is preliminary data.</text>
</comment>
<dbReference type="EMBL" id="CAXDID020000095">
    <property type="protein sequence ID" value="CAL6024270.1"/>
    <property type="molecule type" value="Genomic_DNA"/>
</dbReference>
<gene>
    <name evidence="3" type="ORF">HINF_LOCUS29533</name>
    <name evidence="4" type="ORF">HINF_LOCUS29535</name>
    <name evidence="1" type="ORF">HINF_LOCUS52547</name>
    <name evidence="2" type="ORF">HINF_LOCUS52549</name>
</gene>
<name>A0AA86UU40_9EUKA</name>
<dbReference type="Proteomes" id="UP001642409">
    <property type="component" value="Unassembled WGS sequence"/>
</dbReference>
<evidence type="ECO:0000313" key="2">
    <source>
        <dbReference type="EMBL" id="CAI9964904.1"/>
    </source>
</evidence>
<evidence type="ECO:0000313" key="4">
    <source>
        <dbReference type="EMBL" id="CAL6024270.1"/>
    </source>
</evidence>
<dbReference type="EMBL" id="CATOUU010000983">
    <property type="protein sequence ID" value="CAI9964902.1"/>
    <property type="molecule type" value="Genomic_DNA"/>
</dbReference>
<dbReference type="EMBL" id="CAXDID020000095">
    <property type="protein sequence ID" value="CAL6024266.1"/>
    <property type="molecule type" value="Genomic_DNA"/>
</dbReference>
<dbReference type="AlphaFoldDB" id="A0AA86UU40"/>
<sequence length="149" mass="17026">MWEIQITLSESRKSQRSSLRDGIKTLHLRRSDFAPEESQIILVACTKLGNNINCLIFCFKQQKYNTKDRFRCVRPGKTGPAIYQCSTVASGVQTHINTYAKAGILMSDALVRTRLDWTSKHERGGFCRQSFIVQQQLCGETEPLQNARR</sequence>
<organism evidence="1">
    <name type="scientific">Hexamita inflata</name>
    <dbReference type="NCBI Taxonomy" id="28002"/>
    <lineage>
        <taxon>Eukaryota</taxon>
        <taxon>Metamonada</taxon>
        <taxon>Diplomonadida</taxon>
        <taxon>Hexamitidae</taxon>
        <taxon>Hexamitinae</taxon>
        <taxon>Hexamita</taxon>
    </lineage>
</organism>